<dbReference type="PROSITE" id="PS50082">
    <property type="entry name" value="WD_REPEATS_2"/>
    <property type="match status" value="2"/>
</dbReference>
<feature type="repeat" description="WD" evidence="7">
    <location>
        <begin position="158"/>
        <end position="199"/>
    </location>
</feature>
<dbReference type="InterPro" id="IPR015943">
    <property type="entry name" value="WD40/YVTN_repeat-like_dom_sf"/>
</dbReference>
<dbReference type="PRINTS" id="PR00320">
    <property type="entry name" value="GPROTEINBRPT"/>
</dbReference>
<organism evidence="11">
    <name type="scientific">Anthurium amnicola</name>
    <dbReference type="NCBI Taxonomy" id="1678845"/>
    <lineage>
        <taxon>Eukaryota</taxon>
        <taxon>Viridiplantae</taxon>
        <taxon>Streptophyta</taxon>
        <taxon>Embryophyta</taxon>
        <taxon>Tracheophyta</taxon>
        <taxon>Spermatophyta</taxon>
        <taxon>Magnoliopsida</taxon>
        <taxon>Liliopsida</taxon>
        <taxon>Araceae</taxon>
        <taxon>Pothoideae</taxon>
        <taxon>Potheae</taxon>
        <taxon>Anthurium</taxon>
    </lineage>
</organism>
<evidence type="ECO:0000256" key="1">
    <source>
        <dbReference type="ARBA" id="ARBA00022574"/>
    </source>
</evidence>
<dbReference type="InterPro" id="IPR056454">
    <property type="entry name" value="Beta-prop_IP5PC_F"/>
</dbReference>
<dbReference type="GO" id="GO:0003677">
    <property type="term" value="F:DNA binding"/>
    <property type="evidence" value="ECO:0007669"/>
    <property type="project" value="UniProtKB-KW"/>
</dbReference>
<dbReference type="Pfam" id="PF14608">
    <property type="entry name" value="zf-CCCH_2"/>
    <property type="match status" value="1"/>
</dbReference>
<dbReference type="InterPro" id="IPR041367">
    <property type="entry name" value="Znf-CCCH_4"/>
</dbReference>
<dbReference type="PROSITE" id="PS50294">
    <property type="entry name" value="WD_REPEATS_REGION"/>
    <property type="match status" value="2"/>
</dbReference>
<dbReference type="FunFam" id="2.130.10.10:FF:000869">
    <property type="entry name" value="Zinc finger CCCH domain-containing protein 48"/>
    <property type="match status" value="1"/>
</dbReference>
<dbReference type="InterPro" id="IPR000571">
    <property type="entry name" value="Znf_CCCH"/>
</dbReference>
<dbReference type="InterPro" id="IPR044715">
    <property type="entry name" value="WDR86-like"/>
</dbReference>
<gene>
    <name evidence="11" type="primary">Os02g0677700_0</name>
    <name evidence="11" type="ORF">g.42089</name>
</gene>
<evidence type="ECO:0000256" key="8">
    <source>
        <dbReference type="PROSITE-ProRule" id="PRU00723"/>
    </source>
</evidence>
<keyword evidence="4 8" id="KW-0863">Zinc-finger</keyword>
<dbReference type="InterPro" id="IPR020472">
    <property type="entry name" value="WD40_PAC1"/>
</dbReference>
<dbReference type="PROSITE" id="PS50103">
    <property type="entry name" value="ZF_C3H1"/>
    <property type="match status" value="2"/>
</dbReference>
<feature type="region of interest" description="Disordered" evidence="9">
    <location>
        <begin position="70"/>
        <end position="118"/>
    </location>
</feature>
<dbReference type="EMBL" id="GDJX01021546">
    <property type="protein sequence ID" value="JAT46390.1"/>
    <property type="molecule type" value="Transcribed_RNA"/>
</dbReference>
<keyword evidence="3" id="KW-0677">Repeat</keyword>
<dbReference type="InterPro" id="IPR036855">
    <property type="entry name" value="Znf_CCCH_sf"/>
</dbReference>
<dbReference type="Gene3D" id="2.130.10.10">
    <property type="entry name" value="YVTN repeat-like/Quinoprotein amine dehydrogenase"/>
    <property type="match status" value="2"/>
</dbReference>
<evidence type="ECO:0000256" key="3">
    <source>
        <dbReference type="ARBA" id="ARBA00022737"/>
    </source>
</evidence>
<keyword evidence="2 8" id="KW-0479">Metal-binding</keyword>
<evidence type="ECO:0000256" key="4">
    <source>
        <dbReference type="ARBA" id="ARBA00022771"/>
    </source>
</evidence>
<dbReference type="InterPro" id="IPR036322">
    <property type="entry name" value="WD40_repeat_dom_sf"/>
</dbReference>
<evidence type="ECO:0000259" key="10">
    <source>
        <dbReference type="PROSITE" id="PS50103"/>
    </source>
</evidence>
<evidence type="ECO:0000256" key="9">
    <source>
        <dbReference type="SAM" id="MobiDB-lite"/>
    </source>
</evidence>
<dbReference type="SUPFAM" id="SSF50978">
    <property type="entry name" value="WD40 repeat-like"/>
    <property type="match status" value="1"/>
</dbReference>
<evidence type="ECO:0000256" key="7">
    <source>
        <dbReference type="PROSITE-ProRule" id="PRU00221"/>
    </source>
</evidence>
<evidence type="ECO:0000256" key="5">
    <source>
        <dbReference type="ARBA" id="ARBA00022833"/>
    </source>
</evidence>
<dbReference type="InterPro" id="IPR019775">
    <property type="entry name" value="WD40_repeat_CS"/>
</dbReference>
<dbReference type="SUPFAM" id="SSF90229">
    <property type="entry name" value="CCCH zinc finger"/>
    <property type="match status" value="1"/>
</dbReference>
<feature type="zinc finger region" description="C3H1-type" evidence="8">
    <location>
        <begin position="22"/>
        <end position="48"/>
    </location>
</feature>
<feature type="repeat" description="WD" evidence="7">
    <location>
        <begin position="281"/>
        <end position="320"/>
    </location>
</feature>
<reference evidence="11" key="1">
    <citation type="submission" date="2015-07" db="EMBL/GenBank/DDBJ databases">
        <title>Transcriptome Assembly of Anthurium amnicola.</title>
        <authorList>
            <person name="Suzuki J."/>
        </authorList>
    </citation>
    <scope>NUCLEOTIDE SEQUENCE</scope>
</reference>
<dbReference type="SMART" id="SM00320">
    <property type="entry name" value="WD40"/>
    <property type="match status" value="6"/>
</dbReference>
<dbReference type="AlphaFoldDB" id="A0A1D1XVH8"/>
<dbReference type="Pfam" id="PF18044">
    <property type="entry name" value="zf-CCCH_4"/>
    <property type="match status" value="1"/>
</dbReference>
<protein>
    <submittedName>
        <fullName evidence="11">Zinc finger CCCH domain-containing protein 17</fullName>
    </submittedName>
</protein>
<dbReference type="PANTHER" id="PTHR44489:SF1">
    <property type="entry name" value="ZINC FINGER CCCH DOMAIN-CONTAINING PROTEIN 63"/>
    <property type="match status" value="1"/>
</dbReference>
<dbReference type="GO" id="GO:0008270">
    <property type="term" value="F:zinc ion binding"/>
    <property type="evidence" value="ECO:0007669"/>
    <property type="project" value="UniProtKB-KW"/>
</dbReference>
<keyword evidence="1 7" id="KW-0853">WD repeat</keyword>
<accession>A0A1D1XVH8</accession>
<dbReference type="SMART" id="SM00356">
    <property type="entry name" value="ZnF_C3H1"/>
    <property type="match status" value="2"/>
</dbReference>
<dbReference type="Pfam" id="PF00400">
    <property type="entry name" value="WD40"/>
    <property type="match status" value="1"/>
</dbReference>
<evidence type="ECO:0000256" key="6">
    <source>
        <dbReference type="ARBA" id="ARBA00023125"/>
    </source>
</evidence>
<feature type="domain" description="C3H1-type" evidence="10">
    <location>
        <begin position="120"/>
        <end position="147"/>
    </location>
</feature>
<proteinExistence type="predicted"/>
<dbReference type="InterPro" id="IPR001680">
    <property type="entry name" value="WD40_rpt"/>
</dbReference>
<feature type="zinc finger region" description="C3H1-type" evidence="8">
    <location>
        <begin position="120"/>
        <end position="147"/>
    </location>
</feature>
<dbReference type="Pfam" id="PF23754">
    <property type="entry name" value="Beta-prop_IP5PC_F"/>
    <property type="match status" value="1"/>
</dbReference>
<keyword evidence="5 8" id="KW-0862">Zinc</keyword>
<sequence>MDVESTETNGNKRVFQRLGGGSAAGKVCKYWLQGSCIRHPCPYLHGDPSSHRQQQTQYDGAAPKRAQHYPRGGLVWRNPNTGGGGAGRGGPSKWGRGRGGPPGGGGGAGAATAAGPAARKGPESICKYFLKGRCTFGESCKFVHSWSIGDDFSFLTLLDGHQKVISGIALPSGSNKLYSGSADETVRIWDCESGQCIMVAKPGAEVGCIISEGPWVFIGISNAVKAVNTQTGVEMNLDGPLGQVYALVVGNDMLFAGVQDGKILAWKFSAESNCFQPVASLSGHQAAVVSLVVGAMRLYSGSMDSTIRVWDLGSLQCIQTLTDHTEVVMSLLCWDQFLLSCSLDRTIKVWVAAESGGLEVTYTHNEEQGVLVLAGMPDAHGKPVLLCSCNDNMVHLYDLPSFSERGKIFSKEEVRAIQIGPGGLFFTGDRTGELKVWKWLTNEAQS</sequence>
<dbReference type="PANTHER" id="PTHR44489">
    <property type="match status" value="1"/>
</dbReference>
<dbReference type="PROSITE" id="PS00678">
    <property type="entry name" value="WD_REPEATS_1"/>
    <property type="match status" value="2"/>
</dbReference>
<evidence type="ECO:0000256" key="2">
    <source>
        <dbReference type="ARBA" id="ARBA00022723"/>
    </source>
</evidence>
<feature type="compositionally biased region" description="Gly residues" evidence="9">
    <location>
        <begin position="81"/>
        <end position="109"/>
    </location>
</feature>
<evidence type="ECO:0000313" key="11">
    <source>
        <dbReference type="EMBL" id="JAT46390.1"/>
    </source>
</evidence>
<keyword evidence="6" id="KW-0238">DNA-binding</keyword>
<dbReference type="Gene3D" id="3.30.1370.210">
    <property type="match status" value="1"/>
</dbReference>
<name>A0A1D1XVH8_9ARAE</name>
<feature type="domain" description="C3H1-type" evidence="10">
    <location>
        <begin position="22"/>
        <end position="48"/>
    </location>
</feature>